<dbReference type="NCBIfam" id="TIGR00756">
    <property type="entry name" value="PPR"/>
    <property type="match status" value="4"/>
</dbReference>
<evidence type="ECO:0000256" key="2">
    <source>
        <dbReference type="ARBA" id="ARBA00022737"/>
    </source>
</evidence>
<reference evidence="6" key="1">
    <citation type="submission" date="2022-10" db="EMBL/GenBank/DDBJ databases">
        <authorList>
            <person name="Hyden B.L."/>
            <person name="Feng K."/>
            <person name="Yates T."/>
            <person name="Jawdy S."/>
            <person name="Smart L.B."/>
            <person name="Muchero W."/>
        </authorList>
    </citation>
    <scope>NUCLEOTIDE SEQUENCE</scope>
    <source>
        <tissue evidence="6">Shoot tip</tissue>
    </source>
</reference>
<keyword evidence="2" id="KW-0677">Repeat</keyword>
<evidence type="ECO:0000256" key="1">
    <source>
        <dbReference type="ARBA" id="ARBA00007626"/>
    </source>
</evidence>
<dbReference type="Proteomes" id="UP001141253">
    <property type="component" value="Chromosome 16"/>
</dbReference>
<comment type="caution">
    <text evidence="6">The sequence shown here is derived from an EMBL/GenBank/DDBJ whole genome shotgun (WGS) entry which is preliminary data.</text>
</comment>
<sequence>MNLPLPSSSPCSSSSSSSSSSFPLTSTFPLTLRCPSPPLSTNSKLTGQFRLQTATNHINPTTKGLSLATSIPASTTSTKNDQTLLSLLRQRKTEEAWILYTQIPHLPPPTCLSRLVSQLSYQNTPLSLRRAQAILTRLRHERQLHRLDANSLGLLAVSATKSGQLSYAFSLINSMLRSGYLPHVKAWSAVLSRLASAPDGGPTLALKLFDTITRRVRRFSDVTMVADSRPDTAAFNNVLNACANLGDGKMFLKLFEEMPEFGLEPDILTYNIMIKLCARCNRKDLLVFVLERVIEKGIPLCMTTLHSLVAAYVGFGDLETVERMVQAMRDGRRDLCKILREANLEDFNEDEENEILNSNQIGGYMKQGRVTDTVRMLEAMRCQDDSKGQPDHITYTTVISALVKAGSMDPARQVLAEMTRIGVPANRFTYNILLKGYCQQLQIDNAKELLKEMADDVNIEPDVVSYNTLIDGCILVDDSAGALAFFNEMRTKGIMPTKISYTTLMKAFALSGSTKVG</sequence>
<feature type="repeat" description="PPR" evidence="3">
    <location>
        <begin position="426"/>
        <end position="456"/>
    </location>
</feature>
<gene>
    <name evidence="6" type="ORF">OIU77_017589</name>
</gene>
<protein>
    <recommendedName>
        <fullName evidence="5">At1g68980-like TPR repeats domain-containing protein</fullName>
    </recommendedName>
</protein>
<dbReference type="EMBL" id="JAPFFI010000027">
    <property type="protein sequence ID" value="KAJ6303738.1"/>
    <property type="molecule type" value="Genomic_DNA"/>
</dbReference>
<dbReference type="PANTHER" id="PTHR46598:SF5">
    <property type="entry name" value="PENTACOTRIPEPTIDE-REPEAT REGION OF PRORP DOMAIN-CONTAINING PROTEIN"/>
    <property type="match status" value="1"/>
</dbReference>
<dbReference type="Pfam" id="PF25245">
    <property type="entry name" value="TPR_At1g68980"/>
    <property type="match status" value="1"/>
</dbReference>
<evidence type="ECO:0000259" key="5">
    <source>
        <dbReference type="Pfam" id="PF25245"/>
    </source>
</evidence>
<comment type="similarity">
    <text evidence="1">Belongs to the PPR family. P subfamily.</text>
</comment>
<dbReference type="InterPro" id="IPR057440">
    <property type="entry name" value="At1g68980-like_TPR"/>
</dbReference>
<dbReference type="Pfam" id="PF13041">
    <property type="entry name" value="PPR_2"/>
    <property type="match status" value="3"/>
</dbReference>
<evidence type="ECO:0000313" key="7">
    <source>
        <dbReference type="Proteomes" id="UP001141253"/>
    </source>
</evidence>
<feature type="repeat" description="PPR" evidence="3">
    <location>
        <begin position="391"/>
        <end position="425"/>
    </location>
</feature>
<feature type="repeat" description="PPR" evidence="3">
    <location>
        <begin position="231"/>
        <end position="265"/>
    </location>
</feature>
<keyword evidence="7" id="KW-1185">Reference proteome</keyword>
<evidence type="ECO:0000256" key="4">
    <source>
        <dbReference type="SAM" id="MobiDB-lite"/>
    </source>
</evidence>
<dbReference type="InterPro" id="IPR002885">
    <property type="entry name" value="PPR_rpt"/>
</dbReference>
<proteinExistence type="inferred from homology"/>
<dbReference type="Gene3D" id="1.25.40.10">
    <property type="entry name" value="Tetratricopeptide repeat domain"/>
    <property type="match status" value="2"/>
</dbReference>
<organism evidence="6 7">
    <name type="scientific">Salix suchowensis</name>
    <dbReference type="NCBI Taxonomy" id="1278906"/>
    <lineage>
        <taxon>Eukaryota</taxon>
        <taxon>Viridiplantae</taxon>
        <taxon>Streptophyta</taxon>
        <taxon>Embryophyta</taxon>
        <taxon>Tracheophyta</taxon>
        <taxon>Spermatophyta</taxon>
        <taxon>Magnoliopsida</taxon>
        <taxon>eudicotyledons</taxon>
        <taxon>Gunneridae</taxon>
        <taxon>Pentapetalae</taxon>
        <taxon>rosids</taxon>
        <taxon>fabids</taxon>
        <taxon>Malpighiales</taxon>
        <taxon>Salicaceae</taxon>
        <taxon>Saliceae</taxon>
        <taxon>Salix</taxon>
    </lineage>
</organism>
<feature type="domain" description="At1g68980-like TPR repeats" evidence="5">
    <location>
        <begin position="77"/>
        <end position="196"/>
    </location>
</feature>
<dbReference type="InterPro" id="IPR011990">
    <property type="entry name" value="TPR-like_helical_dom_sf"/>
</dbReference>
<reference evidence="6" key="2">
    <citation type="journal article" date="2023" name="Int. J. Mol. Sci.">
        <title>De Novo Assembly and Annotation of 11 Diverse Shrub Willow (Salix) Genomes Reveals Novel Gene Organization in Sex-Linked Regions.</title>
        <authorList>
            <person name="Hyden B."/>
            <person name="Feng K."/>
            <person name="Yates T.B."/>
            <person name="Jawdy S."/>
            <person name="Cereghino C."/>
            <person name="Smart L.B."/>
            <person name="Muchero W."/>
        </authorList>
    </citation>
    <scope>NUCLEOTIDE SEQUENCE</scope>
    <source>
        <tissue evidence="6">Shoot tip</tissue>
    </source>
</reference>
<feature type="region of interest" description="Disordered" evidence="4">
    <location>
        <begin position="1"/>
        <end position="20"/>
    </location>
</feature>
<feature type="repeat" description="PPR" evidence="3">
    <location>
        <begin position="462"/>
        <end position="496"/>
    </location>
</feature>
<feature type="repeat" description="PPR" evidence="3">
    <location>
        <begin position="266"/>
        <end position="300"/>
    </location>
</feature>
<evidence type="ECO:0000256" key="3">
    <source>
        <dbReference type="PROSITE-ProRule" id="PRU00708"/>
    </source>
</evidence>
<dbReference type="PROSITE" id="PS51375">
    <property type="entry name" value="PPR"/>
    <property type="match status" value="5"/>
</dbReference>
<name>A0ABQ8ZPD1_9ROSI</name>
<dbReference type="PANTHER" id="PTHR46598">
    <property type="entry name" value="BNAC05G43320D PROTEIN"/>
    <property type="match status" value="1"/>
</dbReference>
<accession>A0ABQ8ZPD1</accession>
<evidence type="ECO:0000313" key="6">
    <source>
        <dbReference type="EMBL" id="KAJ6303738.1"/>
    </source>
</evidence>